<evidence type="ECO:0000259" key="5">
    <source>
        <dbReference type="Pfam" id="PF17135"/>
    </source>
</evidence>
<evidence type="ECO:0000256" key="3">
    <source>
        <dbReference type="ARBA" id="ARBA00023274"/>
    </source>
</evidence>
<accession>A0A2R6AK52</accession>
<dbReference type="PANTHER" id="PTHR10934:SF2">
    <property type="entry name" value="LARGE RIBOSOMAL SUBUNIT PROTEIN EL18"/>
    <property type="match status" value="1"/>
</dbReference>
<dbReference type="InterPro" id="IPR001196">
    <property type="entry name" value="Ribosomal_uL15_CS"/>
</dbReference>
<reference evidence="6 7" key="1">
    <citation type="submission" date="2017-04" db="EMBL/GenBank/DDBJ databases">
        <title>Novel microbial lineages endemic to geothermal iron-oxide mats fill important gaps in the evolutionary history of Archaea.</title>
        <authorList>
            <person name="Jay Z.J."/>
            <person name="Beam J.P."/>
            <person name="Dlakic M."/>
            <person name="Rusch D.B."/>
            <person name="Kozubal M.A."/>
            <person name="Inskeep W.P."/>
        </authorList>
    </citation>
    <scope>NUCLEOTIDE SEQUENCE [LARGE SCALE GENOMIC DNA]</scope>
    <source>
        <strain evidence="6">BE_D</strain>
    </source>
</reference>
<dbReference type="PANTHER" id="PTHR10934">
    <property type="entry name" value="60S RIBOSOMAL PROTEIN L18"/>
    <property type="match status" value="1"/>
</dbReference>
<evidence type="ECO:0000256" key="2">
    <source>
        <dbReference type="ARBA" id="ARBA00022980"/>
    </source>
</evidence>
<evidence type="ECO:0000313" key="7">
    <source>
        <dbReference type="Proteomes" id="UP000240569"/>
    </source>
</evidence>
<evidence type="ECO:0000313" key="6">
    <source>
        <dbReference type="EMBL" id="PSN86760.1"/>
    </source>
</evidence>
<dbReference type="GO" id="GO:0003723">
    <property type="term" value="F:RNA binding"/>
    <property type="evidence" value="ECO:0007669"/>
    <property type="project" value="TreeGrafter"/>
</dbReference>
<proteinExistence type="inferred from homology"/>
<name>A0A2R6AK52_9ARCH</name>
<comment type="similarity">
    <text evidence="1 4">Belongs to the eukaryotic ribosomal protein eL18 family.</text>
</comment>
<dbReference type="NCBIfam" id="NF003079">
    <property type="entry name" value="PRK04005.1"/>
    <property type="match status" value="1"/>
</dbReference>
<dbReference type="PROSITE" id="PS00475">
    <property type="entry name" value="RIBOSOMAL_L15"/>
    <property type="match status" value="1"/>
</dbReference>
<dbReference type="Pfam" id="PF17135">
    <property type="entry name" value="Ribosomal_L18"/>
    <property type="match status" value="1"/>
</dbReference>
<protein>
    <recommendedName>
        <fullName evidence="4">Large ribosomal subunit protein eL18</fullName>
    </recommendedName>
</protein>
<dbReference type="GO" id="GO:0022625">
    <property type="term" value="C:cytosolic large ribosomal subunit"/>
    <property type="evidence" value="ECO:0007669"/>
    <property type="project" value="TreeGrafter"/>
</dbReference>
<dbReference type="Proteomes" id="UP000240569">
    <property type="component" value="Unassembled WGS sequence"/>
</dbReference>
<dbReference type="EMBL" id="NEXD01000002">
    <property type="protein sequence ID" value="PSN86760.1"/>
    <property type="molecule type" value="Genomic_DNA"/>
</dbReference>
<dbReference type="SUPFAM" id="SSF52080">
    <property type="entry name" value="Ribosomal proteins L15p and L18e"/>
    <property type="match status" value="1"/>
</dbReference>
<organism evidence="6 7">
    <name type="scientific">Candidatus Marsarchaeota G1 archaeon BE_D</name>
    <dbReference type="NCBI Taxonomy" id="1978156"/>
    <lineage>
        <taxon>Archaea</taxon>
        <taxon>Candidatus Marsarchaeota</taxon>
        <taxon>Candidatus Marsarchaeota group 1</taxon>
    </lineage>
</organism>
<keyword evidence="2 4" id="KW-0689">Ribosomal protein</keyword>
<sequence length="118" mass="12792">MKRTGPTNLFLRMEIRRIKKAAKGSAFWKAVFKEVNKSRRLVHEVNLSKIARYAKPDSIVVVPGRVLGAGTINSPITIAALSFSKSAQKKIVQAGGRALPLSEVVRVNPSGSGLVILK</sequence>
<dbReference type="GO" id="GO:0006412">
    <property type="term" value="P:translation"/>
    <property type="evidence" value="ECO:0007669"/>
    <property type="project" value="UniProtKB-UniRule"/>
</dbReference>
<evidence type="ECO:0000256" key="1">
    <source>
        <dbReference type="ARBA" id="ARBA00006815"/>
    </source>
</evidence>
<dbReference type="Gene3D" id="3.100.10.10">
    <property type="match status" value="1"/>
</dbReference>
<dbReference type="GO" id="GO:0003735">
    <property type="term" value="F:structural constituent of ribosome"/>
    <property type="evidence" value="ECO:0007669"/>
    <property type="project" value="InterPro"/>
</dbReference>
<dbReference type="InterPro" id="IPR022947">
    <property type="entry name" value="Ribosomal_eL18_arc"/>
</dbReference>
<dbReference type="InterPro" id="IPR000039">
    <property type="entry name" value="Ribosomal_eL18"/>
</dbReference>
<feature type="domain" description="Large ribosomal subunit protein uL15/eL18" evidence="5">
    <location>
        <begin position="24"/>
        <end position="118"/>
    </location>
</feature>
<keyword evidence="3 4" id="KW-0687">Ribonucleoprotein</keyword>
<comment type="caution">
    <text evidence="6">The sequence shown here is derived from an EMBL/GenBank/DDBJ whole genome shotgun (WGS) entry which is preliminary data.</text>
</comment>
<evidence type="ECO:0000256" key="4">
    <source>
        <dbReference type="HAMAP-Rule" id="MF_00329"/>
    </source>
</evidence>
<gene>
    <name evidence="4" type="primary">rpl18e</name>
    <name evidence="6" type="ORF">B9Q02_00920</name>
</gene>
<dbReference type="AlphaFoldDB" id="A0A2R6AK52"/>
<dbReference type="HAMAP" id="MF_00329">
    <property type="entry name" value="Ribosomal_eL18"/>
    <property type="match status" value="1"/>
</dbReference>
<dbReference type="InterPro" id="IPR021131">
    <property type="entry name" value="Ribosomal_uL15/eL18"/>
</dbReference>
<dbReference type="InterPro" id="IPR036227">
    <property type="entry name" value="Ribosomal_uL15/eL18_sf"/>
</dbReference>